<evidence type="ECO:0000313" key="1">
    <source>
        <dbReference type="EMBL" id="MBU3856457.1"/>
    </source>
</evidence>
<accession>A0A948TN13</accession>
<evidence type="ECO:0000313" key="2">
    <source>
        <dbReference type="Proteomes" id="UP000784286"/>
    </source>
</evidence>
<dbReference type="AlphaFoldDB" id="A0A948TN13"/>
<evidence type="ECO:0008006" key="3">
    <source>
        <dbReference type="Google" id="ProtNLM"/>
    </source>
</evidence>
<name>A0A948TN13_9BACT</name>
<sequence length="390" mass="44188">MEKKIYCFNPAHDMALANNTPFYKAPAEIQKMAYDLAVLPAWYAEGGESVRIDDMKQAELLHSQLGSDFLFPRVQWILEWEQGSYVPWGWDPAFLHQLRSAGIGEEFLLTDSQVQRIRFLSSRQRSSEMLVGMRKIEGTCGESVVCHSVDDVNFYMSEVGEIVLKAPWSGSGRGLVKVSSETWSSSVRGWVERVLRTQGSVMAEPLYEKVADFAMEFYADGSGGIYFIGYSLFETDLHGNYKENRLCTDEQIEAFLSSFIPVDTLRQIKSSLTVRLSVLLENDYSGCLGVDMMICRMNDAFHVHPCVEINLRMNMGIVSHQVRARLLHPRSEGWFRIEYFSADGEAVNAHRDHKDRYPLVVADGKILSGYLSLTGVDETTHYQAYILAGH</sequence>
<reference evidence="1" key="2">
    <citation type="submission" date="2021-04" db="EMBL/GenBank/DDBJ databases">
        <authorList>
            <person name="Gilroy R."/>
        </authorList>
    </citation>
    <scope>NUCLEOTIDE SEQUENCE</scope>
    <source>
        <strain evidence="1">8470</strain>
    </source>
</reference>
<comment type="caution">
    <text evidence="1">The sequence shown here is derived from an EMBL/GenBank/DDBJ whole genome shotgun (WGS) entry which is preliminary data.</text>
</comment>
<dbReference type="Proteomes" id="UP000784286">
    <property type="component" value="Unassembled WGS sequence"/>
</dbReference>
<dbReference type="EMBL" id="JAHLFJ010000075">
    <property type="protein sequence ID" value="MBU3856457.1"/>
    <property type="molecule type" value="Genomic_DNA"/>
</dbReference>
<protein>
    <recommendedName>
        <fullName evidence="3">ATP-grasp domain-containing protein</fullName>
    </recommendedName>
</protein>
<dbReference type="SUPFAM" id="SSF56059">
    <property type="entry name" value="Glutathione synthetase ATP-binding domain-like"/>
    <property type="match status" value="1"/>
</dbReference>
<organism evidence="1 2">
    <name type="scientific">Candidatus Phocaeicola excrementipullorum</name>
    <dbReference type="NCBI Taxonomy" id="2838731"/>
    <lineage>
        <taxon>Bacteria</taxon>
        <taxon>Pseudomonadati</taxon>
        <taxon>Bacteroidota</taxon>
        <taxon>Bacteroidia</taxon>
        <taxon>Bacteroidales</taxon>
        <taxon>Bacteroidaceae</taxon>
        <taxon>Phocaeicola</taxon>
    </lineage>
</organism>
<reference evidence="1" key="1">
    <citation type="journal article" date="2021" name="PeerJ">
        <title>Extensive microbial diversity within the chicken gut microbiome revealed by metagenomics and culture.</title>
        <authorList>
            <person name="Gilroy R."/>
            <person name="Ravi A."/>
            <person name="Getino M."/>
            <person name="Pursley I."/>
            <person name="Horton D.L."/>
            <person name="Alikhan N.F."/>
            <person name="Baker D."/>
            <person name="Gharbi K."/>
            <person name="Hall N."/>
            <person name="Watson M."/>
            <person name="Adriaenssens E.M."/>
            <person name="Foster-Nyarko E."/>
            <person name="Jarju S."/>
            <person name="Secka A."/>
            <person name="Antonio M."/>
            <person name="Oren A."/>
            <person name="Chaudhuri R.R."/>
            <person name="La Ragione R."/>
            <person name="Hildebrand F."/>
            <person name="Pallen M.J."/>
        </authorList>
    </citation>
    <scope>NUCLEOTIDE SEQUENCE</scope>
    <source>
        <strain evidence="1">8470</strain>
    </source>
</reference>
<proteinExistence type="predicted"/>
<gene>
    <name evidence="1" type="ORF">H9928_07885</name>
</gene>